<dbReference type="PROSITE" id="PS00061">
    <property type="entry name" value="ADH_SHORT"/>
    <property type="match status" value="1"/>
</dbReference>
<dbReference type="PANTHER" id="PTHR44196">
    <property type="entry name" value="DEHYDROGENASE/REDUCTASE SDR FAMILY MEMBER 7B"/>
    <property type="match status" value="1"/>
</dbReference>
<dbReference type="Gene3D" id="3.40.50.720">
    <property type="entry name" value="NAD(P)-binding Rossmann-like Domain"/>
    <property type="match status" value="1"/>
</dbReference>
<feature type="domain" description="Ketoreductase" evidence="4">
    <location>
        <begin position="6"/>
        <end position="190"/>
    </location>
</feature>
<dbReference type="GO" id="GO:0016491">
    <property type="term" value="F:oxidoreductase activity"/>
    <property type="evidence" value="ECO:0007669"/>
    <property type="project" value="UniProtKB-KW"/>
</dbReference>
<protein>
    <submittedName>
        <fullName evidence="5">Short-subunit dehydrogenase</fullName>
    </submittedName>
</protein>
<reference evidence="5 6" key="1">
    <citation type="submission" date="2019-03" db="EMBL/GenBank/DDBJ databases">
        <title>Genomic Encyclopedia of Type Strains, Phase IV (KMG-IV): sequencing the most valuable type-strain genomes for metagenomic binning, comparative biology and taxonomic classification.</title>
        <authorList>
            <person name="Goeker M."/>
        </authorList>
    </citation>
    <scope>NUCLEOTIDE SEQUENCE [LARGE SCALE GENOMIC DNA]</scope>
    <source>
        <strain evidence="5 6">DSM 2132</strain>
    </source>
</reference>
<organism evidence="5 6">
    <name type="scientific">Rhodothalassium salexigens DSM 2132</name>
    <dbReference type="NCBI Taxonomy" id="1188247"/>
    <lineage>
        <taxon>Bacteria</taxon>
        <taxon>Pseudomonadati</taxon>
        <taxon>Pseudomonadota</taxon>
        <taxon>Alphaproteobacteria</taxon>
        <taxon>Rhodothalassiales</taxon>
        <taxon>Rhodothalassiaceae</taxon>
        <taxon>Rhodothalassium</taxon>
    </lineage>
</organism>
<dbReference type="EMBL" id="SLXO01000001">
    <property type="protein sequence ID" value="TCP38555.1"/>
    <property type="molecule type" value="Genomic_DNA"/>
</dbReference>
<dbReference type="RefSeq" id="WP_132707057.1">
    <property type="nucleotide sequence ID" value="NZ_JACIGF010000001.1"/>
</dbReference>
<dbReference type="InterPro" id="IPR057326">
    <property type="entry name" value="KR_dom"/>
</dbReference>
<evidence type="ECO:0000256" key="2">
    <source>
        <dbReference type="ARBA" id="ARBA00023002"/>
    </source>
</evidence>
<dbReference type="GO" id="GO:0016020">
    <property type="term" value="C:membrane"/>
    <property type="evidence" value="ECO:0007669"/>
    <property type="project" value="TreeGrafter"/>
</dbReference>
<dbReference type="InterPro" id="IPR020904">
    <property type="entry name" value="Sc_DH/Rdtase_CS"/>
</dbReference>
<dbReference type="SUPFAM" id="SSF51735">
    <property type="entry name" value="NAD(P)-binding Rossmann-fold domains"/>
    <property type="match status" value="1"/>
</dbReference>
<dbReference type="AlphaFoldDB" id="A0A4R2PWC7"/>
<evidence type="ECO:0000256" key="1">
    <source>
        <dbReference type="ARBA" id="ARBA00006484"/>
    </source>
</evidence>
<dbReference type="PRINTS" id="PR00080">
    <property type="entry name" value="SDRFAMILY"/>
</dbReference>
<dbReference type="InterPro" id="IPR036291">
    <property type="entry name" value="NAD(P)-bd_dom_sf"/>
</dbReference>
<dbReference type="NCBIfam" id="NF004825">
    <property type="entry name" value="PRK06181.1"/>
    <property type="match status" value="1"/>
</dbReference>
<evidence type="ECO:0000256" key="3">
    <source>
        <dbReference type="RuleBase" id="RU000363"/>
    </source>
</evidence>
<keyword evidence="2" id="KW-0560">Oxidoreductase</keyword>
<evidence type="ECO:0000259" key="4">
    <source>
        <dbReference type="SMART" id="SM00822"/>
    </source>
</evidence>
<dbReference type="OrthoDB" id="9793825at2"/>
<dbReference type="PRINTS" id="PR00081">
    <property type="entry name" value="GDHRDH"/>
</dbReference>
<dbReference type="InterPro" id="IPR002347">
    <property type="entry name" value="SDR_fam"/>
</dbReference>
<dbReference type="PANTHER" id="PTHR44196:SF1">
    <property type="entry name" value="DEHYDROGENASE_REDUCTASE SDR FAMILY MEMBER 7B"/>
    <property type="match status" value="1"/>
</dbReference>
<keyword evidence="6" id="KW-1185">Reference proteome</keyword>
<dbReference type="InParanoid" id="A0A4R2PWC7"/>
<evidence type="ECO:0000313" key="5">
    <source>
        <dbReference type="EMBL" id="TCP38555.1"/>
    </source>
</evidence>
<comment type="similarity">
    <text evidence="1 3">Belongs to the short-chain dehydrogenases/reductases (SDR) family.</text>
</comment>
<accession>A0A4R2PWC7</accession>
<gene>
    <name evidence="5" type="ORF">EV659_101462</name>
</gene>
<dbReference type="Pfam" id="PF00106">
    <property type="entry name" value="adh_short"/>
    <property type="match status" value="1"/>
</dbReference>
<dbReference type="Proteomes" id="UP000295399">
    <property type="component" value="Unassembled WGS sequence"/>
</dbReference>
<proteinExistence type="inferred from homology"/>
<comment type="caution">
    <text evidence="5">The sequence shown here is derived from an EMBL/GenBank/DDBJ whole genome shotgun (WGS) entry which is preliminary data.</text>
</comment>
<evidence type="ECO:0000313" key="6">
    <source>
        <dbReference type="Proteomes" id="UP000295399"/>
    </source>
</evidence>
<name>A0A4R2PWC7_RHOSA</name>
<sequence length="264" mass="28341">MSFKGSVIWITGASSGIGAALARALAADGPKLVLSGRQVDALRRVAQQTGLPGEDVMILPFDITDADARAATVDQMQTRFGRIDLLVNNAGISQRARVLDTEMDTLRTLMEVDFFAQVALTRAVLPLMLAQGGGHVAVTASVSGKLGSQGRAGYCAAKHALMGWFDALRAEHARDRIRVTTIVPGYIDTPIAYAALTGDGSAHAKPSKGNARGMDVDACAQRIAQGLRRRRREIAVGKGLEMHALWLKRWFPGLLFRLVERLPG</sequence>
<dbReference type="SMART" id="SM00822">
    <property type="entry name" value="PKS_KR"/>
    <property type="match status" value="1"/>
</dbReference>